<dbReference type="InterPro" id="IPR011344">
    <property type="entry name" value="ssDNA-bd"/>
</dbReference>
<dbReference type="GO" id="GO:0006260">
    <property type="term" value="P:DNA replication"/>
    <property type="evidence" value="ECO:0007669"/>
    <property type="project" value="UniProtKB-KW"/>
</dbReference>
<evidence type="ECO:0000256" key="4">
    <source>
        <dbReference type="PIRNR" id="PIRNR002070"/>
    </source>
</evidence>
<keyword evidence="2 3" id="KW-0238">DNA-binding</keyword>
<dbReference type="InterPro" id="IPR000424">
    <property type="entry name" value="Primosome_PriB/ssb"/>
</dbReference>
<gene>
    <name evidence="5" type="primary">ssb</name>
    <name evidence="5" type="ORF">JNA65_22895</name>
</gene>
<dbReference type="GO" id="GO:0003697">
    <property type="term" value="F:single-stranded DNA binding"/>
    <property type="evidence" value="ECO:0007669"/>
    <property type="project" value="UniProtKB-UniRule"/>
</dbReference>
<organism evidence="5 6">
    <name type="scientific">Escherichia coli</name>
    <dbReference type="NCBI Taxonomy" id="562"/>
    <lineage>
        <taxon>Bacteria</taxon>
        <taxon>Pseudomonadati</taxon>
        <taxon>Pseudomonadota</taxon>
        <taxon>Gammaproteobacteria</taxon>
        <taxon>Enterobacterales</taxon>
        <taxon>Enterobacteriaceae</taxon>
        <taxon>Escherichia</taxon>
    </lineage>
</organism>
<evidence type="ECO:0000313" key="5">
    <source>
        <dbReference type="EMBL" id="MBL6236714.1"/>
    </source>
</evidence>
<dbReference type="PROSITE" id="PS50935">
    <property type="entry name" value="SSB"/>
    <property type="match status" value="1"/>
</dbReference>
<dbReference type="CDD" id="cd04496">
    <property type="entry name" value="SSB_OBF"/>
    <property type="match status" value="1"/>
</dbReference>
<reference evidence="5 6" key="1">
    <citation type="submission" date="2021-01" db="EMBL/GenBank/DDBJ databases">
        <title>Genomes of Escherichia coli STEC strains from raw meat-based diets for companion animals.</title>
        <authorList>
            <person name="Stevens M.J.A."/>
            <person name="Stephan R."/>
        </authorList>
    </citation>
    <scope>NUCLEOTIDE SEQUENCE [LARGE SCALE GENOMIC DNA]</scope>
    <source>
        <strain evidence="5 6">LSC1-58</strain>
    </source>
</reference>
<comment type="caution">
    <text evidence="3">Lacks conserved residue(s) required for the propagation of feature annotation.</text>
</comment>
<dbReference type="SUPFAM" id="SSF50249">
    <property type="entry name" value="Nucleic acid-binding proteins"/>
    <property type="match status" value="1"/>
</dbReference>
<dbReference type="NCBIfam" id="TIGR00621">
    <property type="entry name" value="ssb"/>
    <property type="match status" value="1"/>
</dbReference>
<dbReference type="HAMAP" id="MF_00984">
    <property type="entry name" value="SSB"/>
    <property type="match status" value="1"/>
</dbReference>
<dbReference type="EMBL" id="JAETYZ010000040">
    <property type="protein sequence ID" value="MBL6236714.1"/>
    <property type="molecule type" value="Genomic_DNA"/>
</dbReference>
<dbReference type="Proteomes" id="UP000615017">
    <property type="component" value="Unassembled WGS sequence"/>
</dbReference>
<comment type="caution">
    <text evidence="5">The sequence shown here is derived from an EMBL/GenBank/DDBJ whole genome shotgun (WGS) entry which is preliminary data.</text>
</comment>
<proteinExistence type="inferred from homology"/>
<evidence type="ECO:0000256" key="1">
    <source>
        <dbReference type="ARBA" id="ARBA00022705"/>
    </source>
</evidence>
<dbReference type="PIRSF" id="PIRSF002070">
    <property type="entry name" value="SSB"/>
    <property type="match status" value="1"/>
</dbReference>
<dbReference type="PANTHER" id="PTHR10302:SF27">
    <property type="entry name" value="SINGLE-STRANDED DNA-BINDING PROTEIN"/>
    <property type="match status" value="1"/>
</dbReference>
<name>A0ABD4PF55_ECOLX</name>
<evidence type="ECO:0000256" key="3">
    <source>
        <dbReference type="HAMAP-Rule" id="MF_00984"/>
    </source>
</evidence>
<dbReference type="Pfam" id="PF00436">
    <property type="entry name" value="SSB"/>
    <property type="match status" value="1"/>
</dbReference>
<dbReference type="Gene3D" id="2.40.50.140">
    <property type="entry name" value="Nucleic acid-binding proteins"/>
    <property type="match status" value="1"/>
</dbReference>
<dbReference type="PANTHER" id="PTHR10302">
    <property type="entry name" value="SINGLE-STRANDED DNA-BINDING PROTEIN"/>
    <property type="match status" value="1"/>
</dbReference>
<protein>
    <recommendedName>
        <fullName evidence="3 4">Single-stranded DNA-binding protein</fullName>
        <shortName evidence="3">SSB</shortName>
    </recommendedName>
</protein>
<dbReference type="InterPro" id="IPR012340">
    <property type="entry name" value="NA-bd_OB-fold"/>
</dbReference>
<sequence length="124" mass="14071">MAAKGINKVTLIGNLGQDPEIRCMQNGVTVANLSIATSETWRDKQSGEIKENTEWHRVVIYNKLAEISRDFLCKGMQVYIEGTLRYRKWTDKDGEEHYTTEIVVDQKGTMQMLGNNTKSKTGQS</sequence>
<evidence type="ECO:0000313" key="6">
    <source>
        <dbReference type="Proteomes" id="UP000615017"/>
    </source>
</evidence>
<keyword evidence="1" id="KW-0235">DNA replication</keyword>
<evidence type="ECO:0000256" key="2">
    <source>
        <dbReference type="ARBA" id="ARBA00023125"/>
    </source>
</evidence>
<dbReference type="AlphaFoldDB" id="A0ABD4PF55"/>
<accession>A0ABD4PF55</accession>
<feature type="DNA-binding region" evidence="3">
    <location>
        <begin position="55"/>
        <end position="61"/>
    </location>
</feature>
<comment type="subunit">
    <text evidence="3">Homotetramer.</text>
</comment>